<keyword evidence="2 8" id="KW-0808">Transferase</keyword>
<dbReference type="Gene3D" id="3.90.550.10">
    <property type="entry name" value="Spore Coat Polysaccharide Biosynthesis Protein SpsA, Chain A"/>
    <property type="match status" value="1"/>
</dbReference>
<comment type="subcellular location">
    <subcellularLocation>
        <location evidence="8">Cytoplasm</location>
    </subcellularLocation>
</comment>
<dbReference type="Pfam" id="PF12804">
    <property type="entry name" value="NTP_transf_3"/>
    <property type="match status" value="1"/>
</dbReference>
<evidence type="ECO:0000256" key="2">
    <source>
        <dbReference type="ARBA" id="ARBA00022679"/>
    </source>
</evidence>
<keyword evidence="4 8" id="KW-0547">Nucleotide-binding</keyword>
<evidence type="ECO:0000256" key="8">
    <source>
        <dbReference type="HAMAP-Rule" id="MF_00316"/>
    </source>
</evidence>
<dbReference type="GO" id="GO:0061603">
    <property type="term" value="F:molybdenum cofactor guanylyltransferase activity"/>
    <property type="evidence" value="ECO:0007669"/>
    <property type="project" value="UniProtKB-EC"/>
</dbReference>
<feature type="binding site" evidence="8">
    <location>
        <position position="267"/>
    </location>
    <ligand>
        <name>Mg(2+)</name>
        <dbReference type="ChEBI" id="CHEBI:18420"/>
    </ligand>
</feature>
<dbReference type="Gene3D" id="3.40.50.300">
    <property type="entry name" value="P-loop containing nucleotide triphosphate hydrolases"/>
    <property type="match status" value="1"/>
</dbReference>
<keyword evidence="6 8" id="KW-0342">GTP-binding</keyword>
<evidence type="ECO:0000313" key="12">
    <source>
        <dbReference type="Proteomes" id="UP000186917"/>
    </source>
</evidence>
<dbReference type="EC" id="2.7.7.77" evidence="8"/>
<comment type="similarity">
    <text evidence="8">Belongs to the MobA family.</text>
</comment>
<evidence type="ECO:0000256" key="6">
    <source>
        <dbReference type="ARBA" id="ARBA00023134"/>
    </source>
</evidence>
<dbReference type="AlphaFoldDB" id="A0A173MDM4"/>
<comment type="domain">
    <text evidence="8">The N-terminal domain determines nucleotide recognition and specific binding, while the C-terminal domain determines the specific binding to the target protein.</text>
</comment>
<keyword evidence="7 8" id="KW-0501">Molybdenum cofactor biosynthesis</keyword>
<keyword evidence="1 8" id="KW-0963">Cytoplasm</keyword>
<evidence type="ECO:0000313" key="11">
    <source>
        <dbReference type="EMBL" id="SIT28984.1"/>
    </source>
</evidence>
<dbReference type="HAMAP" id="MF_00316">
    <property type="entry name" value="MobA"/>
    <property type="match status" value="1"/>
</dbReference>
<dbReference type="PANTHER" id="PTHR19136:SF81">
    <property type="entry name" value="MOLYBDENUM COFACTOR GUANYLYLTRANSFERASE"/>
    <property type="match status" value="1"/>
</dbReference>
<dbReference type="GO" id="GO:0005525">
    <property type="term" value="F:GTP binding"/>
    <property type="evidence" value="ECO:0007669"/>
    <property type="project" value="UniProtKB-UniRule"/>
</dbReference>
<comment type="catalytic activity">
    <reaction evidence="8">
        <text>Mo-molybdopterin + GTP + H(+) = Mo-molybdopterin guanine dinucleotide + diphosphate</text>
        <dbReference type="Rhea" id="RHEA:34243"/>
        <dbReference type="ChEBI" id="CHEBI:15378"/>
        <dbReference type="ChEBI" id="CHEBI:33019"/>
        <dbReference type="ChEBI" id="CHEBI:37565"/>
        <dbReference type="ChEBI" id="CHEBI:71302"/>
        <dbReference type="ChEBI" id="CHEBI:71310"/>
        <dbReference type="EC" id="2.7.7.77"/>
    </reaction>
</comment>
<feature type="transmembrane region" description="Helical" evidence="9">
    <location>
        <begin position="259"/>
        <end position="281"/>
    </location>
</feature>
<reference evidence="12" key="1">
    <citation type="submission" date="2017-01" db="EMBL/GenBank/DDBJ databases">
        <authorList>
            <person name="Varghese N."/>
            <person name="Submissions S."/>
        </authorList>
    </citation>
    <scope>NUCLEOTIDE SEQUENCE [LARGE SCALE GENOMIC DNA]</scope>
    <source>
        <strain evidence="12">DSM 21054</strain>
    </source>
</reference>
<keyword evidence="3 8" id="KW-0479">Metal-binding</keyword>
<dbReference type="KEGG" id="fln:FLA_1676"/>
<feature type="binding site" evidence="8">
    <location>
        <position position="238"/>
    </location>
    <ligand>
        <name>GTP</name>
        <dbReference type="ChEBI" id="CHEBI:37565"/>
    </ligand>
</feature>
<evidence type="ECO:0000259" key="10">
    <source>
        <dbReference type="Pfam" id="PF12804"/>
    </source>
</evidence>
<dbReference type="Proteomes" id="UP000186917">
    <property type="component" value="Unassembled WGS sequence"/>
</dbReference>
<evidence type="ECO:0000256" key="9">
    <source>
        <dbReference type="SAM" id="Phobius"/>
    </source>
</evidence>
<dbReference type="PANTHER" id="PTHR19136">
    <property type="entry name" value="MOLYBDENUM COFACTOR GUANYLYLTRANSFERASE"/>
    <property type="match status" value="1"/>
</dbReference>
<comment type="caution">
    <text evidence="8">Lacks conserved residue(s) required for the propagation of feature annotation.</text>
</comment>
<keyword evidence="11" id="KW-0548">Nucleotidyltransferase</keyword>
<name>A0A173MDM4_9BACT</name>
<feature type="binding site" evidence="8">
    <location>
        <position position="267"/>
    </location>
    <ligand>
        <name>GTP</name>
        <dbReference type="ChEBI" id="CHEBI:37565"/>
    </ligand>
</feature>
<proteinExistence type="inferred from homology"/>
<evidence type="ECO:0000256" key="1">
    <source>
        <dbReference type="ARBA" id="ARBA00022490"/>
    </source>
</evidence>
<evidence type="ECO:0000256" key="3">
    <source>
        <dbReference type="ARBA" id="ARBA00022723"/>
    </source>
</evidence>
<sequence>MATFARNELAILGTNCSNINKLAQWIMGALPAYRIGYADADHSAEAGNDGMPHRAEVLFSDKIAYTRVEYARPFNAIQQRHCFNDTDLVLVNGNHFIASRQIIVIDDAKPLHKKLSKLTHVVLVLLAGNATGVPEDISSQLPELLTVPVLSVEDKEGLVHFVENWMQQRKPVLNGLVLSGGQSTRMGMDKGEIRYHAHKTQRQYVYELLKPLCNEVFVSCNAAQATAVAEQGLPVITDSFMDMGPLGGILSAFRHTPDAAWLVVACDLPYLSAITLGILVAERDAFRMATAFWDPEGGNWPEPLTTIWEPASYSWLLQLLAQGYTSPREALINANIALLPTPDKKELLNVNEYNDYVTTSHELNEPDNR</sequence>
<dbReference type="GO" id="GO:0006777">
    <property type="term" value="P:Mo-molybdopterin cofactor biosynthetic process"/>
    <property type="evidence" value="ECO:0007669"/>
    <property type="project" value="UniProtKB-KW"/>
</dbReference>
<keyword evidence="9" id="KW-1133">Transmembrane helix</keyword>
<accession>A0A173MDM4</accession>
<dbReference type="EMBL" id="FTOR01000008">
    <property type="protein sequence ID" value="SIT28984.1"/>
    <property type="molecule type" value="Genomic_DNA"/>
</dbReference>
<feature type="domain" description="MobA-like NTP transferase" evidence="10">
    <location>
        <begin position="175"/>
        <end position="322"/>
    </location>
</feature>
<dbReference type="InterPro" id="IPR029044">
    <property type="entry name" value="Nucleotide-diphossugar_trans"/>
</dbReference>
<evidence type="ECO:0000256" key="5">
    <source>
        <dbReference type="ARBA" id="ARBA00022842"/>
    </source>
</evidence>
<evidence type="ECO:0000256" key="7">
    <source>
        <dbReference type="ARBA" id="ARBA00023150"/>
    </source>
</evidence>
<keyword evidence="9" id="KW-0472">Membrane</keyword>
<organism evidence="11 12">
    <name type="scientific">Filimonas lacunae</name>
    <dbReference type="NCBI Taxonomy" id="477680"/>
    <lineage>
        <taxon>Bacteria</taxon>
        <taxon>Pseudomonadati</taxon>
        <taxon>Bacteroidota</taxon>
        <taxon>Chitinophagia</taxon>
        <taxon>Chitinophagales</taxon>
        <taxon>Chitinophagaceae</taxon>
        <taxon>Filimonas</taxon>
    </lineage>
</organism>
<dbReference type="STRING" id="477680.SAMN05421788_108189"/>
<gene>
    <name evidence="8" type="primary">mobA</name>
    <name evidence="11" type="ORF">SAMN05421788_108189</name>
</gene>
<dbReference type="RefSeq" id="WP_197705874.1">
    <property type="nucleotide sequence ID" value="NZ_AP017422.1"/>
</dbReference>
<dbReference type="InterPro" id="IPR027417">
    <property type="entry name" value="P-loop_NTPase"/>
</dbReference>
<dbReference type="InterPro" id="IPR025877">
    <property type="entry name" value="MobA-like_NTP_Trfase"/>
</dbReference>
<keyword evidence="12" id="KW-1185">Reference proteome</keyword>
<dbReference type="SUPFAM" id="SSF53448">
    <property type="entry name" value="Nucleotide-diphospho-sugar transferases"/>
    <property type="match status" value="1"/>
</dbReference>
<dbReference type="InterPro" id="IPR013482">
    <property type="entry name" value="Molybde_CF_guanTrfase"/>
</dbReference>
<protein>
    <recommendedName>
        <fullName evidence="8">Probable molybdenum cofactor guanylyltransferase</fullName>
        <shortName evidence="8">MoCo guanylyltransferase</shortName>
        <ecNumber evidence="8">2.7.7.77</ecNumber>
    </recommendedName>
    <alternativeName>
        <fullName evidence="8">GTP:molybdopterin guanylyltransferase</fullName>
    </alternativeName>
    <alternativeName>
        <fullName evidence="8">Mo-MPT guanylyltransferase</fullName>
    </alternativeName>
    <alternativeName>
        <fullName evidence="8">Molybdopterin guanylyltransferase</fullName>
    </alternativeName>
    <alternativeName>
        <fullName evidence="8">Molybdopterin-guanine dinucleotide synthase</fullName>
        <shortName evidence="8">MGD synthase</shortName>
    </alternativeName>
</protein>
<dbReference type="CDD" id="cd02503">
    <property type="entry name" value="MobA"/>
    <property type="match status" value="1"/>
</dbReference>
<dbReference type="GO" id="GO:0046872">
    <property type="term" value="F:metal ion binding"/>
    <property type="evidence" value="ECO:0007669"/>
    <property type="project" value="UniProtKB-KW"/>
</dbReference>
<evidence type="ECO:0000256" key="4">
    <source>
        <dbReference type="ARBA" id="ARBA00022741"/>
    </source>
</evidence>
<feature type="binding site" evidence="8">
    <location>
        <position position="190"/>
    </location>
    <ligand>
        <name>GTP</name>
        <dbReference type="ChEBI" id="CHEBI:37565"/>
    </ligand>
</feature>
<keyword evidence="5 8" id="KW-0460">Magnesium</keyword>
<dbReference type="GO" id="GO:0005737">
    <property type="term" value="C:cytoplasm"/>
    <property type="evidence" value="ECO:0007669"/>
    <property type="project" value="UniProtKB-SubCell"/>
</dbReference>
<keyword evidence="9" id="KW-0812">Transmembrane</keyword>
<feature type="binding site" evidence="8">
    <location>
        <begin position="178"/>
        <end position="180"/>
    </location>
    <ligand>
        <name>GTP</name>
        <dbReference type="ChEBI" id="CHEBI:37565"/>
    </ligand>
</feature>
<comment type="cofactor">
    <cofactor evidence="8">
        <name>Mg(2+)</name>
        <dbReference type="ChEBI" id="CHEBI:18420"/>
    </cofactor>
</comment>
<comment type="function">
    <text evidence="8">Transfers a GMP moiety from GTP to Mo-molybdopterin (Mo-MPT) cofactor (Moco or molybdenum cofactor) to form Mo-molybdopterin guanine dinucleotide (Mo-MGD) cofactor.</text>
</comment>